<reference evidence="6 7" key="1">
    <citation type="submission" date="2020-01" db="EMBL/GenBank/DDBJ databases">
        <title>The genomic epidemiology of tigecycline resistance gene tet(X) variants in a swine farm in China.</title>
        <authorList>
            <person name="Peng K."/>
            <person name="Li R."/>
        </authorList>
    </citation>
    <scope>NUCLEOTIDE SEQUENCE [LARGE SCALE GENOMIC DNA]</scope>
    <source>
        <strain evidence="6 7">ZN3</strain>
    </source>
</reference>
<feature type="domain" description="HipA-like C-terminal" evidence="4">
    <location>
        <begin position="163"/>
        <end position="391"/>
    </location>
</feature>
<gene>
    <name evidence="6" type="ORF">GTH24_03300</name>
</gene>
<keyword evidence="2" id="KW-0808">Transferase</keyword>
<dbReference type="InterPro" id="IPR017508">
    <property type="entry name" value="HipA_N1"/>
</dbReference>
<comment type="similarity">
    <text evidence="1">Belongs to the HipA Ser/Thr kinase family.</text>
</comment>
<evidence type="ECO:0000256" key="3">
    <source>
        <dbReference type="ARBA" id="ARBA00022777"/>
    </source>
</evidence>
<dbReference type="InterPro" id="IPR012893">
    <property type="entry name" value="HipA-like_C"/>
</dbReference>
<dbReference type="EMBL" id="CP047344">
    <property type="protein sequence ID" value="QIF92975.1"/>
    <property type="molecule type" value="Genomic_DNA"/>
</dbReference>
<evidence type="ECO:0000256" key="2">
    <source>
        <dbReference type="ARBA" id="ARBA00022679"/>
    </source>
</evidence>
<keyword evidence="3" id="KW-0418">Kinase</keyword>
<dbReference type="Pfam" id="PF07804">
    <property type="entry name" value="HipA_C"/>
    <property type="match status" value="1"/>
</dbReference>
<accession>A0A6G6SEN6</accession>
<dbReference type="PANTHER" id="PTHR37419">
    <property type="entry name" value="SERINE/THREONINE-PROTEIN KINASE TOXIN HIPA"/>
    <property type="match status" value="1"/>
</dbReference>
<evidence type="ECO:0000313" key="6">
    <source>
        <dbReference type="EMBL" id="QIF92975.1"/>
    </source>
</evidence>
<name>A0A6G6SEN6_PROVU</name>
<dbReference type="Pfam" id="PF13657">
    <property type="entry name" value="Couple_hipA"/>
    <property type="match status" value="1"/>
</dbReference>
<dbReference type="PANTHER" id="PTHR37419:SF8">
    <property type="entry name" value="TOXIN YJJJ"/>
    <property type="match status" value="1"/>
</dbReference>
<dbReference type="GO" id="GO:0005829">
    <property type="term" value="C:cytosol"/>
    <property type="evidence" value="ECO:0007669"/>
    <property type="project" value="TreeGrafter"/>
</dbReference>
<feature type="domain" description="HipA N-terminal subdomain 1" evidence="5">
    <location>
        <begin position="22"/>
        <end position="120"/>
    </location>
</feature>
<proteinExistence type="inferred from homology"/>
<dbReference type="RefSeq" id="WP_072069421.1">
    <property type="nucleotide sequence ID" value="NZ_CP047344.1"/>
</dbReference>
<dbReference type="Proteomes" id="UP000503287">
    <property type="component" value="Chromosome"/>
</dbReference>
<evidence type="ECO:0000313" key="7">
    <source>
        <dbReference type="Proteomes" id="UP000503287"/>
    </source>
</evidence>
<evidence type="ECO:0000259" key="4">
    <source>
        <dbReference type="Pfam" id="PF07804"/>
    </source>
</evidence>
<dbReference type="InterPro" id="IPR052028">
    <property type="entry name" value="HipA_Ser/Thr_kinase"/>
</dbReference>
<keyword evidence="7" id="KW-1185">Reference proteome</keyword>
<organism evidence="6 7">
    <name type="scientific">Proteus vulgaris</name>
    <dbReference type="NCBI Taxonomy" id="585"/>
    <lineage>
        <taxon>Bacteria</taxon>
        <taxon>Pseudomonadati</taxon>
        <taxon>Pseudomonadota</taxon>
        <taxon>Gammaproteobacteria</taxon>
        <taxon>Enterobacterales</taxon>
        <taxon>Morganellaceae</taxon>
        <taxon>Proteus</taxon>
    </lineage>
</organism>
<dbReference type="GO" id="GO:0004674">
    <property type="term" value="F:protein serine/threonine kinase activity"/>
    <property type="evidence" value="ECO:0007669"/>
    <property type="project" value="TreeGrafter"/>
</dbReference>
<dbReference type="Gene3D" id="1.10.1070.20">
    <property type="match status" value="1"/>
</dbReference>
<dbReference type="AlphaFoldDB" id="A0A6G6SEN6"/>
<evidence type="ECO:0000256" key="1">
    <source>
        <dbReference type="ARBA" id="ARBA00010164"/>
    </source>
</evidence>
<sequence>MSFKPTKQLNVTRTLSTGAPILMGTLVQNNNDVFFQYDAHYLTQYGNSSPFNLKNNTDLQIAPKKTHDNLHGIFSDSLPDGWGRLLQDRIFRQHGIQPHEITAMDRLAFVGNKGMGGLSYLPISDYQADEHFEVDLINLGLEAQAVFDGQTETVLSELAIVGSSGGARPKALLYFNQDDFNKCKTYEEEGDESWLIKFTSKNLLLGHDEGLCEAIYLTLAKELELNPPQWRLIDVPKNSNGKSWLALKRFDRITNSSGKSGRLIMHSACGLLDADFRLPSLDYEDLIKVNRVLCKSVSAGKLQFKRAIFNLFASNQDDHSKNWSFLQYDDGHWEPAPFYDVTYNPNPRNEHITSFAGYGKKPPLNTIKQLAEIAGFESWQQAQAYIHHTVDVIARFSSLAKEYDVSKLIRADIEKTLADRLKENRHLL</sequence>
<evidence type="ECO:0000259" key="5">
    <source>
        <dbReference type="Pfam" id="PF13657"/>
    </source>
</evidence>
<protein>
    <submittedName>
        <fullName evidence="6">Type II toxin-antitoxin system HipA family toxin</fullName>
    </submittedName>
</protein>